<keyword evidence="3" id="KW-1185">Reference proteome</keyword>
<organism evidence="2 3">
    <name type="scientific">Corynebacterium lipophilum</name>
    <dbReference type="NCBI Taxonomy" id="2804918"/>
    <lineage>
        <taxon>Bacteria</taxon>
        <taxon>Bacillati</taxon>
        <taxon>Actinomycetota</taxon>
        <taxon>Actinomycetes</taxon>
        <taxon>Mycobacteriales</taxon>
        <taxon>Corynebacteriaceae</taxon>
        <taxon>Corynebacterium</taxon>
    </lineage>
</organism>
<evidence type="ECO:0000313" key="2">
    <source>
        <dbReference type="EMBL" id="MCO6394858.1"/>
    </source>
</evidence>
<protein>
    <recommendedName>
        <fullName evidence="4">Secreted protein</fullName>
    </recommendedName>
</protein>
<dbReference type="RefSeq" id="WP_071573027.1">
    <property type="nucleotide sequence ID" value="NZ_JAEUWV010000011.1"/>
</dbReference>
<accession>A0AAW5HWJ0</accession>
<evidence type="ECO:0008006" key="4">
    <source>
        <dbReference type="Google" id="ProtNLM"/>
    </source>
</evidence>
<reference evidence="2 3" key="1">
    <citation type="submission" date="2021-01" db="EMBL/GenBank/DDBJ databases">
        <title>Identification and Characterization of Corynebacterium sp.</title>
        <authorList>
            <person name="Luo Q."/>
            <person name="Qu P."/>
            <person name="Chen Q."/>
        </authorList>
    </citation>
    <scope>NUCLEOTIDE SEQUENCE [LARGE SCALE GENOMIC DNA]</scope>
    <source>
        <strain evidence="2 3">MC-18</strain>
    </source>
</reference>
<dbReference type="AlphaFoldDB" id="A0AAW5HWJ0"/>
<feature type="transmembrane region" description="Helical" evidence="1">
    <location>
        <begin position="12"/>
        <end position="29"/>
    </location>
</feature>
<sequence>MKLPIQFQAPSIFAAVLAVVSIVVAVVMGETSSKAPVVEPRGEQSVIQVVTEDGKSAGVCSLGGLRQEKVHYTDKNSVYYWKLEPGEKRIDASCPSIAALSSGKTRLEGYAQVSNFDKPQVVKITVK</sequence>
<proteinExistence type="predicted"/>
<dbReference type="Proteomes" id="UP001205920">
    <property type="component" value="Unassembled WGS sequence"/>
</dbReference>
<keyword evidence="1" id="KW-1133">Transmembrane helix</keyword>
<keyword evidence="1" id="KW-0472">Membrane</keyword>
<comment type="caution">
    <text evidence="2">The sequence shown here is derived from an EMBL/GenBank/DDBJ whole genome shotgun (WGS) entry which is preliminary data.</text>
</comment>
<keyword evidence="1" id="KW-0812">Transmembrane</keyword>
<dbReference type="EMBL" id="JAEUWV010000011">
    <property type="protein sequence ID" value="MCO6394858.1"/>
    <property type="molecule type" value="Genomic_DNA"/>
</dbReference>
<evidence type="ECO:0000256" key="1">
    <source>
        <dbReference type="SAM" id="Phobius"/>
    </source>
</evidence>
<evidence type="ECO:0000313" key="3">
    <source>
        <dbReference type="Proteomes" id="UP001205920"/>
    </source>
</evidence>
<name>A0AAW5HWJ0_9CORY</name>
<gene>
    <name evidence="2" type="ORF">JMN37_07710</name>
</gene>